<gene>
    <name evidence="2" type="ORF">DFR74_117141</name>
</gene>
<proteinExistence type="predicted"/>
<reference evidence="2 3" key="1">
    <citation type="submission" date="2018-06" db="EMBL/GenBank/DDBJ databases">
        <title>Genomic Encyclopedia of Type Strains, Phase IV (KMG-IV): sequencing the most valuable type-strain genomes for metagenomic binning, comparative biology and taxonomic classification.</title>
        <authorList>
            <person name="Goeker M."/>
        </authorList>
    </citation>
    <scope>NUCLEOTIDE SEQUENCE [LARGE SCALE GENOMIC DNA]</scope>
    <source>
        <strain evidence="2 3">DSM 44599</strain>
    </source>
</reference>
<evidence type="ECO:0000313" key="2">
    <source>
        <dbReference type="EMBL" id="RBO84319.1"/>
    </source>
</evidence>
<sequence length="45" mass="4937">MLVIADEVENQDSHRKSLWEFQHVGTAGWGGPTTKPHVPTNAPPT</sequence>
<dbReference type="AlphaFoldDB" id="A0A366D485"/>
<comment type="caution">
    <text evidence="2">The sequence shown here is derived from an EMBL/GenBank/DDBJ whole genome shotgun (WGS) entry which is preliminary data.</text>
</comment>
<evidence type="ECO:0000313" key="3">
    <source>
        <dbReference type="Proteomes" id="UP000252586"/>
    </source>
</evidence>
<organism evidence="2 3">
    <name type="scientific">Nocardia puris</name>
    <dbReference type="NCBI Taxonomy" id="208602"/>
    <lineage>
        <taxon>Bacteria</taxon>
        <taxon>Bacillati</taxon>
        <taxon>Actinomycetota</taxon>
        <taxon>Actinomycetes</taxon>
        <taxon>Mycobacteriales</taxon>
        <taxon>Nocardiaceae</taxon>
        <taxon>Nocardia</taxon>
    </lineage>
</organism>
<protein>
    <submittedName>
        <fullName evidence="2">Uncharacterized protein</fullName>
    </submittedName>
</protein>
<accession>A0A366D485</accession>
<dbReference type="EMBL" id="QNRE01000017">
    <property type="protein sequence ID" value="RBO84319.1"/>
    <property type="molecule type" value="Genomic_DNA"/>
</dbReference>
<dbReference type="Proteomes" id="UP000252586">
    <property type="component" value="Unassembled WGS sequence"/>
</dbReference>
<name>A0A366D485_9NOCA</name>
<evidence type="ECO:0000256" key="1">
    <source>
        <dbReference type="SAM" id="MobiDB-lite"/>
    </source>
</evidence>
<feature type="region of interest" description="Disordered" evidence="1">
    <location>
        <begin position="26"/>
        <end position="45"/>
    </location>
</feature>
<keyword evidence="3" id="KW-1185">Reference proteome</keyword>